<gene>
    <name evidence="2" type="ORF">NDK47_25350</name>
</gene>
<dbReference type="EMBL" id="CP098755">
    <property type="protein sequence ID" value="USG65395.1"/>
    <property type="molecule type" value="Genomic_DNA"/>
</dbReference>
<keyword evidence="1" id="KW-0812">Transmembrane</keyword>
<proteinExistence type="predicted"/>
<feature type="transmembrane region" description="Helical" evidence="1">
    <location>
        <begin position="6"/>
        <end position="25"/>
    </location>
</feature>
<reference evidence="2" key="1">
    <citation type="submission" date="2022-06" db="EMBL/GenBank/DDBJ databases">
        <title>Genome sequencing of Brevibacillus sp. BB3-R1.</title>
        <authorList>
            <person name="Heo J."/>
            <person name="Lee D."/>
            <person name="Won M."/>
            <person name="Han B.-H."/>
            <person name="Hong S.-B."/>
            <person name="Kwon S.-W."/>
        </authorList>
    </citation>
    <scope>NUCLEOTIDE SEQUENCE</scope>
    <source>
        <strain evidence="2">BB3-R1</strain>
    </source>
</reference>
<accession>A0ABY4WHS1</accession>
<evidence type="ECO:0000313" key="2">
    <source>
        <dbReference type="EMBL" id="USG65395.1"/>
    </source>
</evidence>
<organism evidence="2 3">
    <name type="scientific">Brevibacillus ruminantium</name>
    <dbReference type="NCBI Taxonomy" id="2950604"/>
    <lineage>
        <taxon>Bacteria</taxon>
        <taxon>Bacillati</taxon>
        <taxon>Bacillota</taxon>
        <taxon>Bacilli</taxon>
        <taxon>Bacillales</taxon>
        <taxon>Paenibacillaceae</taxon>
        <taxon>Brevibacillus</taxon>
    </lineage>
</organism>
<evidence type="ECO:0000313" key="3">
    <source>
        <dbReference type="Proteomes" id="UP001056500"/>
    </source>
</evidence>
<feature type="transmembrane region" description="Helical" evidence="1">
    <location>
        <begin position="45"/>
        <end position="67"/>
    </location>
</feature>
<dbReference type="Proteomes" id="UP001056500">
    <property type="component" value="Chromosome"/>
</dbReference>
<dbReference type="InterPro" id="IPR009526">
    <property type="entry name" value="DUF1146"/>
</dbReference>
<keyword evidence="3" id="KW-1185">Reference proteome</keyword>
<dbReference type="Pfam" id="PF06612">
    <property type="entry name" value="DUF1146"/>
    <property type="match status" value="1"/>
</dbReference>
<dbReference type="RefSeq" id="WP_251872479.1">
    <property type="nucleotide sequence ID" value="NZ_CP098755.1"/>
</dbReference>
<keyword evidence="1" id="KW-0472">Membrane</keyword>
<sequence length="76" mass="8651">MSQSVYGLINITVCIVLIGISWWALQAFRFDLFLKSPNSARAKLLQIILSIILGYQIASFFMNYLGWSLIFGQIFS</sequence>
<keyword evidence="1" id="KW-1133">Transmembrane helix</keyword>
<protein>
    <submittedName>
        <fullName evidence="2">DUF1146 family protein</fullName>
    </submittedName>
</protein>
<dbReference type="NCBIfam" id="TIGR02327">
    <property type="entry name" value="int_mem_ywzB"/>
    <property type="match status" value="1"/>
</dbReference>
<name>A0ABY4WHS1_9BACL</name>
<evidence type="ECO:0000256" key="1">
    <source>
        <dbReference type="SAM" id="Phobius"/>
    </source>
</evidence>